<dbReference type="Gene3D" id="3.20.20.80">
    <property type="entry name" value="Glycosidases"/>
    <property type="match status" value="1"/>
</dbReference>
<dbReference type="AlphaFoldDB" id="A0AAW6FPC4"/>
<protein>
    <submittedName>
        <fullName evidence="5">Glycoside hydrolase family 1 protein</fullName>
    </submittedName>
</protein>
<dbReference type="EMBL" id="JAQNCK010000002">
    <property type="protein sequence ID" value="MDC0827335.1"/>
    <property type="molecule type" value="Genomic_DNA"/>
</dbReference>
<reference evidence="5" key="1">
    <citation type="submission" date="2023-01" db="EMBL/GenBank/DDBJ databases">
        <title>Human gut microbiome strain richness.</title>
        <authorList>
            <person name="Chen-Liaw A."/>
        </authorList>
    </citation>
    <scope>NUCLEOTIDE SEQUENCE</scope>
    <source>
        <strain evidence="5">D55st1_G4_D55t1_190419</strain>
    </source>
</reference>
<dbReference type="PANTHER" id="PTHR10353:SF122">
    <property type="entry name" value="6-PHOSPHO-BETA-GLUCOSIDASE ASCB-RELATED"/>
    <property type="match status" value="1"/>
</dbReference>
<evidence type="ECO:0000256" key="2">
    <source>
        <dbReference type="ARBA" id="ARBA00022801"/>
    </source>
</evidence>
<dbReference type="Proteomes" id="UP001220658">
    <property type="component" value="Unassembled WGS sequence"/>
</dbReference>
<dbReference type="InterPro" id="IPR017853">
    <property type="entry name" value="GH"/>
</dbReference>
<evidence type="ECO:0000256" key="3">
    <source>
        <dbReference type="ARBA" id="ARBA00023295"/>
    </source>
</evidence>
<keyword evidence="2 5" id="KW-0378">Hydrolase</keyword>
<proteinExistence type="inferred from homology"/>
<accession>A0AAW6FPC4</accession>
<organism evidence="5 6">
    <name type="scientific">Faecalitalea cylindroides</name>
    <dbReference type="NCBI Taxonomy" id="39483"/>
    <lineage>
        <taxon>Bacteria</taxon>
        <taxon>Bacillati</taxon>
        <taxon>Bacillota</taxon>
        <taxon>Erysipelotrichia</taxon>
        <taxon>Erysipelotrichales</taxon>
        <taxon>Erysipelotrichaceae</taxon>
        <taxon>Faecalitalea</taxon>
    </lineage>
</organism>
<evidence type="ECO:0000313" key="6">
    <source>
        <dbReference type="Proteomes" id="UP001220658"/>
    </source>
</evidence>
<dbReference type="RefSeq" id="WP_195190704.1">
    <property type="nucleotide sequence ID" value="NZ_JADMUL010000002.1"/>
</dbReference>
<dbReference type="PANTHER" id="PTHR10353">
    <property type="entry name" value="GLYCOSYL HYDROLASE"/>
    <property type="match status" value="1"/>
</dbReference>
<gene>
    <name evidence="5" type="ORF">POG00_01270</name>
</gene>
<dbReference type="GO" id="GO:0005829">
    <property type="term" value="C:cytosol"/>
    <property type="evidence" value="ECO:0007669"/>
    <property type="project" value="TreeGrafter"/>
</dbReference>
<comment type="caution">
    <text evidence="5">The sequence shown here is derived from an EMBL/GenBank/DDBJ whole genome shotgun (WGS) entry which is preliminary data.</text>
</comment>
<dbReference type="PRINTS" id="PR00131">
    <property type="entry name" value="GLHYDRLASE1"/>
</dbReference>
<dbReference type="GO" id="GO:0008422">
    <property type="term" value="F:beta-glucosidase activity"/>
    <property type="evidence" value="ECO:0007669"/>
    <property type="project" value="TreeGrafter"/>
</dbReference>
<comment type="similarity">
    <text evidence="1 4">Belongs to the glycosyl hydrolase 1 family.</text>
</comment>
<sequence length="480" mass="56232">MHKIINPKEFPKDFLWGGAMTASQTEGAFDLDGKGWCTADIIPYRDGKLEEKINTEITSEEIKHALNDKELYYPRRYAIDFYHTYKEDLRLLREMGIQCLRTSINWARIFPNGDEDEPNEKGLQFYDALIDEMLKLGIEPMITLSHYELPIHLTLKYRGWYSREMIDFYVKYCRVIFERYKGKVKYWIPVNEINLIMQESFNHLGIPSDLVDNVMEAKFQALHNELVAISKVSQMAKEIDSENQIGAMITAHCAYPKTCNPQDCLAALQHNQLENYYLDVLVRGKYPKYMYRFFEEHNFNLDIPKEDLTELSKCITDFIGVSYYASRTVSQKSFENLRDPEDVNPYLNVNDWGWTIDPVGLRYCLNELYDRYQLPIFLAELGIGAHDEVVDQKVHDEYRIDFLQNHLVQLKECIYDGIPLLGCLMWGPIDIVSCSSAEMSKRYGFIYVDIDDHGQGTKQRIKKDSFEWYKHIIETNGSEI</sequence>
<evidence type="ECO:0000256" key="1">
    <source>
        <dbReference type="ARBA" id="ARBA00010838"/>
    </source>
</evidence>
<dbReference type="FunFam" id="3.20.20.80:FF:000004">
    <property type="entry name" value="Beta-glucosidase 6-phospho-beta-glucosidase"/>
    <property type="match status" value="1"/>
</dbReference>
<dbReference type="GO" id="GO:0016052">
    <property type="term" value="P:carbohydrate catabolic process"/>
    <property type="evidence" value="ECO:0007669"/>
    <property type="project" value="TreeGrafter"/>
</dbReference>
<evidence type="ECO:0000256" key="4">
    <source>
        <dbReference type="RuleBase" id="RU003690"/>
    </source>
</evidence>
<keyword evidence="3" id="KW-0326">Glycosidase</keyword>
<dbReference type="Pfam" id="PF00232">
    <property type="entry name" value="Glyco_hydro_1"/>
    <property type="match status" value="1"/>
</dbReference>
<dbReference type="SUPFAM" id="SSF51445">
    <property type="entry name" value="(Trans)glycosidases"/>
    <property type="match status" value="1"/>
</dbReference>
<dbReference type="InterPro" id="IPR001360">
    <property type="entry name" value="Glyco_hydro_1"/>
</dbReference>
<evidence type="ECO:0000313" key="5">
    <source>
        <dbReference type="EMBL" id="MDC0827335.1"/>
    </source>
</evidence>
<name>A0AAW6FPC4_9FIRM</name>